<feature type="domain" description="Ska2 N-terminal" evidence="14">
    <location>
        <begin position="1"/>
        <end position="88"/>
    </location>
</feature>
<evidence type="ECO:0000256" key="8">
    <source>
        <dbReference type="ARBA" id="ARBA00022776"/>
    </source>
</evidence>
<accession>A0A7K4JFU4</accession>
<feature type="non-terminal residue" evidence="15">
    <location>
        <position position="89"/>
    </location>
</feature>
<keyword evidence="9" id="KW-0995">Kinetochore</keyword>
<evidence type="ECO:0000256" key="1">
    <source>
        <dbReference type="ARBA" id="ARBA00004186"/>
    </source>
</evidence>
<dbReference type="Pfam" id="PF16740">
    <property type="entry name" value="SKA2"/>
    <property type="match status" value="1"/>
</dbReference>
<dbReference type="GO" id="GO:0000940">
    <property type="term" value="C:outer kinetochore"/>
    <property type="evidence" value="ECO:0007669"/>
    <property type="project" value="InterPro"/>
</dbReference>
<feature type="non-terminal residue" evidence="15">
    <location>
        <position position="1"/>
    </location>
</feature>
<evidence type="ECO:0000313" key="16">
    <source>
        <dbReference type="Proteomes" id="UP000531151"/>
    </source>
</evidence>
<keyword evidence="6" id="KW-0132">Cell division</keyword>
<evidence type="ECO:0000256" key="10">
    <source>
        <dbReference type="ARBA" id="ARBA00023212"/>
    </source>
</evidence>
<protein>
    <recommendedName>
        <fullName evidence="13">Protein FAM33A</fullName>
    </recommendedName>
</protein>
<evidence type="ECO:0000256" key="9">
    <source>
        <dbReference type="ARBA" id="ARBA00022838"/>
    </source>
</evidence>
<dbReference type="OrthoDB" id="193920at2759"/>
<keyword evidence="16" id="KW-1185">Reference proteome</keyword>
<evidence type="ECO:0000256" key="5">
    <source>
        <dbReference type="ARBA" id="ARBA00022490"/>
    </source>
</evidence>
<keyword evidence="11" id="KW-0131">Cell cycle</keyword>
<keyword evidence="12" id="KW-0137">Centromere</keyword>
<dbReference type="Gene3D" id="6.10.250.1380">
    <property type="match status" value="1"/>
</dbReference>
<sequence>FQKAESDLDYIQHRLEFEVMKSLPENPSAEENPFALLEALSTVKSRYKTLCMRLEKVSIEQSESMASIRAAVEETMKIVKALQQQTDLE</sequence>
<evidence type="ECO:0000256" key="4">
    <source>
        <dbReference type="ARBA" id="ARBA00022454"/>
    </source>
</evidence>
<dbReference type="InterPro" id="IPR026762">
    <property type="entry name" value="Ska2"/>
</dbReference>
<organism evidence="15 16">
    <name type="scientific">Geococcyx californianus</name>
    <name type="common">Greater roadrunner</name>
    <name type="synonym">Saurothera californiana</name>
    <dbReference type="NCBI Taxonomy" id="8947"/>
    <lineage>
        <taxon>Eukaryota</taxon>
        <taxon>Metazoa</taxon>
        <taxon>Chordata</taxon>
        <taxon>Craniata</taxon>
        <taxon>Vertebrata</taxon>
        <taxon>Euteleostomi</taxon>
        <taxon>Archelosauria</taxon>
        <taxon>Archosauria</taxon>
        <taxon>Dinosauria</taxon>
        <taxon>Saurischia</taxon>
        <taxon>Theropoda</taxon>
        <taxon>Coelurosauria</taxon>
        <taxon>Aves</taxon>
        <taxon>Neognathae</taxon>
        <taxon>Neoaves</taxon>
        <taxon>Otidimorphae</taxon>
        <taxon>Cuculiformes</taxon>
        <taxon>Neomorphidae</taxon>
        <taxon>Geococcyx</taxon>
    </lineage>
</organism>
<dbReference type="GO" id="GO:0008017">
    <property type="term" value="F:microtubule binding"/>
    <property type="evidence" value="ECO:0007669"/>
    <property type="project" value="InterPro"/>
</dbReference>
<keyword evidence="8" id="KW-0498">Mitosis</keyword>
<keyword evidence="4" id="KW-0158">Chromosome</keyword>
<dbReference type="Proteomes" id="UP000531151">
    <property type="component" value="Unassembled WGS sequence"/>
</dbReference>
<dbReference type="GO" id="GO:0000278">
    <property type="term" value="P:mitotic cell cycle"/>
    <property type="evidence" value="ECO:0007669"/>
    <property type="project" value="TreeGrafter"/>
</dbReference>
<evidence type="ECO:0000256" key="11">
    <source>
        <dbReference type="ARBA" id="ARBA00023306"/>
    </source>
</evidence>
<comment type="subcellular location">
    <subcellularLocation>
        <location evidence="2">Chromosome</location>
        <location evidence="2">Centromere</location>
        <location evidence="2">Kinetochore</location>
    </subcellularLocation>
    <subcellularLocation>
        <location evidence="1">Cytoplasm</location>
        <location evidence="1">Cytoskeleton</location>
        <location evidence="1">Spindle</location>
    </subcellularLocation>
</comment>
<reference evidence="15 16" key="1">
    <citation type="submission" date="2019-09" db="EMBL/GenBank/DDBJ databases">
        <title>Bird 10,000 Genomes (B10K) Project - Family phase.</title>
        <authorList>
            <person name="Zhang G."/>
        </authorList>
    </citation>
    <scope>NUCLEOTIDE SEQUENCE [LARGE SCALE GENOMIC DNA]</scope>
    <source>
        <strain evidence="15">B10K-CU-031-07</strain>
        <tissue evidence="15">Muscle</tissue>
    </source>
</reference>
<dbReference type="GO" id="GO:0051301">
    <property type="term" value="P:cell division"/>
    <property type="evidence" value="ECO:0007669"/>
    <property type="project" value="UniProtKB-KW"/>
</dbReference>
<dbReference type="PANTHER" id="PTHR32017">
    <property type="entry name" value="SPINDLE AND KINETOCHORE-ASSOCIATED PROTEIN 2"/>
    <property type="match status" value="1"/>
</dbReference>
<evidence type="ECO:0000256" key="3">
    <source>
        <dbReference type="ARBA" id="ARBA00010684"/>
    </source>
</evidence>
<dbReference type="AlphaFoldDB" id="A0A7K4JFU4"/>
<keyword evidence="10" id="KW-0206">Cytoskeleton</keyword>
<comment type="caution">
    <text evidence="15">The sequence shown here is derived from an EMBL/GenBank/DDBJ whole genome shotgun (WGS) entry which is preliminary data.</text>
</comment>
<dbReference type="PANTHER" id="PTHR32017:SF3">
    <property type="entry name" value="SPINDLE AND KINETOCHORE-ASSOCIATED PROTEIN 2"/>
    <property type="match status" value="1"/>
</dbReference>
<dbReference type="GO" id="GO:0005876">
    <property type="term" value="C:spindle microtubule"/>
    <property type="evidence" value="ECO:0007669"/>
    <property type="project" value="InterPro"/>
</dbReference>
<evidence type="ECO:0000313" key="15">
    <source>
        <dbReference type="EMBL" id="NWH64035.1"/>
    </source>
</evidence>
<evidence type="ECO:0000259" key="14">
    <source>
        <dbReference type="Pfam" id="PF16740"/>
    </source>
</evidence>
<keyword evidence="5" id="KW-0963">Cytoplasm</keyword>
<keyword evidence="7" id="KW-0493">Microtubule</keyword>
<dbReference type="EMBL" id="VWPV01023681">
    <property type="protein sequence ID" value="NWH64035.1"/>
    <property type="molecule type" value="Genomic_DNA"/>
</dbReference>
<dbReference type="GO" id="GO:0007059">
    <property type="term" value="P:chromosome segregation"/>
    <property type="evidence" value="ECO:0007669"/>
    <property type="project" value="InterPro"/>
</dbReference>
<evidence type="ECO:0000256" key="7">
    <source>
        <dbReference type="ARBA" id="ARBA00022701"/>
    </source>
</evidence>
<evidence type="ECO:0000256" key="2">
    <source>
        <dbReference type="ARBA" id="ARBA00004629"/>
    </source>
</evidence>
<name>A0A7K4JFU4_GEOCA</name>
<dbReference type="InterPro" id="IPR042091">
    <property type="entry name" value="Ska2_N"/>
</dbReference>
<evidence type="ECO:0000256" key="13">
    <source>
        <dbReference type="ARBA" id="ARBA00029651"/>
    </source>
</evidence>
<gene>
    <name evidence="15" type="primary">Ska2</name>
    <name evidence="15" type="ORF">GEOCAL_R06444</name>
</gene>
<evidence type="ECO:0000256" key="6">
    <source>
        <dbReference type="ARBA" id="ARBA00022618"/>
    </source>
</evidence>
<comment type="similarity">
    <text evidence="3">Belongs to the SKA2 family.</text>
</comment>
<evidence type="ECO:0000256" key="12">
    <source>
        <dbReference type="ARBA" id="ARBA00023328"/>
    </source>
</evidence>
<proteinExistence type="inferred from homology"/>